<dbReference type="Proteomes" id="UP000734854">
    <property type="component" value="Unassembled WGS sequence"/>
</dbReference>
<dbReference type="OrthoDB" id="1858881at2759"/>
<protein>
    <submittedName>
        <fullName evidence="2">Uncharacterized protein</fullName>
    </submittedName>
</protein>
<organism evidence="2 3">
    <name type="scientific">Zingiber officinale</name>
    <name type="common">Ginger</name>
    <name type="synonym">Amomum zingiber</name>
    <dbReference type="NCBI Taxonomy" id="94328"/>
    <lineage>
        <taxon>Eukaryota</taxon>
        <taxon>Viridiplantae</taxon>
        <taxon>Streptophyta</taxon>
        <taxon>Embryophyta</taxon>
        <taxon>Tracheophyta</taxon>
        <taxon>Spermatophyta</taxon>
        <taxon>Magnoliopsida</taxon>
        <taxon>Liliopsida</taxon>
        <taxon>Zingiberales</taxon>
        <taxon>Zingiberaceae</taxon>
        <taxon>Zingiber</taxon>
    </lineage>
</organism>
<dbReference type="PANTHER" id="PTHR33872">
    <property type="entry name" value="DNA POLYMERASE EPSILON CATALYTIC SUBUNIT A"/>
    <property type="match status" value="1"/>
</dbReference>
<keyword evidence="3" id="KW-1185">Reference proteome</keyword>
<accession>A0A8J5HES6</accession>
<reference evidence="2 3" key="1">
    <citation type="submission" date="2020-08" db="EMBL/GenBank/DDBJ databases">
        <title>Plant Genome Project.</title>
        <authorList>
            <person name="Zhang R.-G."/>
        </authorList>
    </citation>
    <scope>NUCLEOTIDE SEQUENCE [LARGE SCALE GENOMIC DNA]</scope>
    <source>
        <tissue evidence="2">Rhizome</tissue>
    </source>
</reference>
<evidence type="ECO:0000313" key="3">
    <source>
        <dbReference type="Proteomes" id="UP000734854"/>
    </source>
</evidence>
<proteinExistence type="predicted"/>
<name>A0A8J5HES6_ZINOF</name>
<feature type="region of interest" description="Disordered" evidence="1">
    <location>
        <begin position="1"/>
        <end position="23"/>
    </location>
</feature>
<dbReference type="AlphaFoldDB" id="A0A8J5HES6"/>
<gene>
    <name evidence="2" type="ORF">ZIOFF_026719</name>
</gene>
<evidence type="ECO:0000313" key="2">
    <source>
        <dbReference type="EMBL" id="KAG6516264.1"/>
    </source>
</evidence>
<dbReference type="EMBL" id="JACMSC010000007">
    <property type="protein sequence ID" value="KAG6516264.1"/>
    <property type="molecule type" value="Genomic_DNA"/>
</dbReference>
<sequence>MGSLMAGWSSPFRDPEHAKFQRNKSLTRGEIDAYWRSTSKNEEERLIGDDVSNDNQHLGTLADLLRVQGKGESSSYRPLCWWTRSASAFLNEAPVTAMEGPSCKYAAQWLQRTK</sequence>
<comment type="caution">
    <text evidence="2">The sequence shown here is derived from an EMBL/GenBank/DDBJ whole genome shotgun (WGS) entry which is preliminary data.</text>
</comment>
<evidence type="ECO:0000256" key="1">
    <source>
        <dbReference type="SAM" id="MobiDB-lite"/>
    </source>
</evidence>
<dbReference type="PANTHER" id="PTHR33872:SF2">
    <property type="entry name" value="DNA POLYMERASE EPSILON CATALYTIC SUBUNIT A"/>
    <property type="match status" value="1"/>
</dbReference>